<keyword evidence="3" id="KW-1185">Reference proteome</keyword>
<dbReference type="InterPro" id="IPR010982">
    <property type="entry name" value="Lambda_DNA-bd_dom_sf"/>
</dbReference>
<name>A0A543AUR6_9ACTN</name>
<reference evidence="2 3" key="1">
    <citation type="submission" date="2019-06" db="EMBL/GenBank/DDBJ databases">
        <title>Sequencing the genomes of 1000 actinobacteria strains.</title>
        <authorList>
            <person name="Klenk H.-P."/>
        </authorList>
    </citation>
    <scope>NUCLEOTIDE SEQUENCE [LARGE SCALE GENOMIC DNA]</scope>
    <source>
        <strain evidence="2 3">DSM 45928</strain>
    </source>
</reference>
<dbReference type="InParanoid" id="A0A543AUR6"/>
<dbReference type="InterPro" id="IPR001387">
    <property type="entry name" value="Cro/C1-type_HTH"/>
</dbReference>
<dbReference type="InterPro" id="IPR043917">
    <property type="entry name" value="DUF5753"/>
</dbReference>
<dbReference type="PROSITE" id="PS50943">
    <property type="entry name" value="HTH_CROC1"/>
    <property type="match status" value="1"/>
</dbReference>
<dbReference type="Proteomes" id="UP000317043">
    <property type="component" value="Unassembled WGS sequence"/>
</dbReference>
<sequence length="273" mass="30672">MRAVWLGQALKKIREEAKLTTRQVGYHVGKDASTISRMESGDVSVPEAILSGIIEVCGVTDSHRISDLTIIRRDAAHGGWWDGYRRDVASTLMDRAWLESIATSIQSYETMVLPGLLQLPTYAEALMRNGATSASDAEIRRWVDMRMQRQIILSRYRPVKFTSIIDEQLLYRSIGRPDVMGDQLGFLLEIGQRPNVDIWVMPSTVCAGVTSSFEVFTLTEPYPQVGYVSTPAGDLCVEGETLDDLNREYDRLKEHSLAPERSQMLIKAAKDKM</sequence>
<comment type="caution">
    <text evidence="2">The sequence shown here is derived from an EMBL/GenBank/DDBJ whole genome shotgun (WGS) entry which is preliminary data.</text>
</comment>
<dbReference type="SUPFAM" id="SSF47413">
    <property type="entry name" value="lambda repressor-like DNA-binding domains"/>
    <property type="match status" value="1"/>
</dbReference>
<dbReference type="Gene3D" id="1.10.260.40">
    <property type="entry name" value="lambda repressor-like DNA-binding domains"/>
    <property type="match status" value="1"/>
</dbReference>
<dbReference type="Pfam" id="PF19054">
    <property type="entry name" value="DUF5753"/>
    <property type="match status" value="1"/>
</dbReference>
<dbReference type="AlphaFoldDB" id="A0A543AUR6"/>
<evidence type="ECO:0000313" key="2">
    <source>
        <dbReference type="EMBL" id="TQL76322.1"/>
    </source>
</evidence>
<gene>
    <name evidence="2" type="ORF">FB566_1849</name>
</gene>
<evidence type="ECO:0000313" key="3">
    <source>
        <dbReference type="Proteomes" id="UP000317043"/>
    </source>
</evidence>
<organism evidence="2 3">
    <name type="scientific">Stackebrandtia endophytica</name>
    <dbReference type="NCBI Taxonomy" id="1496996"/>
    <lineage>
        <taxon>Bacteria</taxon>
        <taxon>Bacillati</taxon>
        <taxon>Actinomycetota</taxon>
        <taxon>Actinomycetes</taxon>
        <taxon>Glycomycetales</taxon>
        <taxon>Glycomycetaceae</taxon>
        <taxon>Stackebrandtia</taxon>
    </lineage>
</organism>
<protein>
    <submittedName>
        <fullName evidence="2">Helix-turn-helix protein</fullName>
    </submittedName>
</protein>
<dbReference type="SMART" id="SM00530">
    <property type="entry name" value="HTH_XRE"/>
    <property type="match status" value="1"/>
</dbReference>
<feature type="domain" description="HTH cro/C1-type" evidence="1">
    <location>
        <begin position="10"/>
        <end position="64"/>
    </location>
</feature>
<dbReference type="EMBL" id="VFOW01000001">
    <property type="protein sequence ID" value="TQL76322.1"/>
    <property type="molecule type" value="Genomic_DNA"/>
</dbReference>
<accession>A0A543AUR6</accession>
<dbReference type="Pfam" id="PF13560">
    <property type="entry name" value="HTH_31"/>
    <property type="match status" value="1"/>
</dbReference>
<evidence type="ECO:0000259" key="1">
    <source>
        <dbReference type="PROSITE" id="PS50943"/>
    </source>
</evidence>
<dbReference type="GO" id="GO:0003677">
    <property type="term" value="F:DNA binding"/>
    <property type="evidence" value="ECO:0007669"/>
    <property type="project" value="InterPro"/>
</dbReference>
<dbReference type="CDD" id="cd00093">
    <property type="entry name" value="HTH_XRE"/>
    <property type="match status" value="1"/>
</dbReference>
<proteinExistence type="predicted"/>